<organism evidence="12">
    <name type="scientific">Bothrogonia ferruginea</name>
    <dbReference type="NCBI Taxonomy" id="1030430"/>
    <lineage>
        <taxon>Eukaryota</taxon>
        <taxon>Metazoa</taxon>
        <taxon>Ecdysozoa</taxon>
        <taxon>Arthropoda</taxon>
        <taxon>Hexapoda</taxon>
        <taxon>Insecta</taxon>
        <taxon>Pterygota</taxon>
        <taxon>Neoptera</taxon>
        <taxon>Paraneoptera</taxon>
        <taxon>Hemiptera</taxon>
        <taxon>Auchenorrhyncha</taxon>
        <taxon>Membracoidea</taxon>
        <taxon>Cicadellidae</taxon>
        <taxon>Cicadellinae</taxon>
        <taxon>Cicadellini</taxon>
        <taxon>Bothrogonia</taxon>
    </lineage>
</organism>
<dbReference type="EMBL" id="KU167550">
    <property type="protein sequence ID" value="AMK97245.1"/>
    <property type="molecule type" value="Genomic_DNA"/>
</dbReference>
<evidence type="ECO:0000256" key="4">
    <source>
        <dbReference type="ARBA" id="ARBA00022692"/>
    </source>
</evidence>
<feature type="transmembrane region" description="Helical" evidence="11">
    <location>
        <begin position="6"/>
        <end position="26"/>
    </location>
</feature>
<evidence type="ECO:0000256" key="7">
    <source>
        <dbReference type="ARBA" id="ARBA00023027"/>
    </source>
</evidence>
<reference evidence="12" key="1">
    <citation type="submission" date="2015-11" db="EMBL/GenBank/DDBJ databases">
        <title>Complete mitochondrial genome of Bothrogonia ferruginea Fabricius (Hemiptera: Cicadellidae).</title>
        <authorList>
            <person name="Yu P."/>
            <person name="Wang M."/>
            <person name="Han B."/>
        </authorList>
    </citation>
    <scope>NUCLEOTIDE SEQUENCE</scope>
</reference>
<evidence type="ECO:0000256" key="8">
    <source>
        <dbReference type="ARBA" id="ARBA00023136"/>
    </source>
</evidence>
<keyword evidence="6 11" id="KW-1133">Transmembrane helix</keyword>
<keyword evidence="7" id="KW-0520">NAD</keyword>
<comment type="similarity">
    <text evidence="2">Belongs to the complex I subunit 4L family.</text>
</comment>
<accession>A0A1S5QM21</accession>
<sequence>MNLFFFFYVYFMSIISLILIRSHLFLCLVSLEFMVLFFLFLLIYYCLYFGNSNFYLFVYVMTFYVCEGVLGLSVMVHMIRFHGNDYINSMFLW</sequence>
<dbReference type="Pfam" id="PF00420">
    <property type="entry name" value="Oxidored_q2"/>
    <property type="match status" value="1"/>
</dbReference>
<name>A0A1S5QM21_9HEMI</name>
<keyword evidence="12" id="KW-0496">Mitochondrion</keyword>
<evidence type="ECO:0000256" key="1">
    <source>
        <dbReference type="ARBA" id="ARBA00004141"/>
    </source>
</evidence>
<feature type="transmembrane region" description="Helical" evidence="11">
    <location>
        <begin position="33"/>
        <end position="50"/>
    </location>
</feature>
<evidence type="ECO:0000313" key="12">
    <source>
        <dbReference type="EMBL" id="AMK97245.1"/>
    </source>
</evidence>
<feature type="transmembrane region" description="Helical" evidence="11">
    <location>
        <begin position="56"/>
        <end position="79"/>
    </location>
</feature>
<dbReference type="GO" id="GO:0016020">
    <property type="term" value="C:membrane"/>
    <property type="evidence" value="ECO:0007669"/>
    <property type="project" value="UniProtKB-SubCell"/>
</dbReference>
<evidence type="ECO:0000256" key="11">
    <source>
        <dbReference type="SAM" id="Phobius"/>
    </source>
</evidence>
<evidence type="ECO:0000256" key="2">
    <source>
        <dbReference type="ARBA" id="ARBA00010519"/>
    </source>
</evidence>
<comment type="catalytic activity">
    <reaction evidence="10">
        <text>a ubiquinone + NADH + 5 H(+)(in) = a ubiquinol + NAD(+) + 4 H(+)(out)</text>
        <dbReference type="Rhea" id="RHEA:29091"/>
        <dbReference type="Rhea" id="RHEA-COMP:9565"/>
        <dbReference type="Rhea" id="RHEA-COMP:9566"/>
        <dbReference type="ChEBI" id="CHEBI:15378"/>
        <dbReference type="ChEBI" id="CHEBI:16389"/>
        <dbReference type="ChEBI" id="CHEBI:17976"/>
        <dbReference type="ChEBI" id="CHEBI:57540"/>
        <dbReference type="ChEBI" id="CHEBI:57945"/>
        <dbReference type="EC" id="7.1.1.2"/>
    </reaction>
</comment>
<keyword evidence="8 11" id="KW-0472">Membrane</keyword>
<dbReference type="GO" id="GO:0008137">
    <property type="term" value="F:NADH dehydrogenase (ubiquinone) activity"/>
    <property type="evidence" value="ECO:0007669"/>
    <property type="project" value="UniProtKB-EC"/>
</dbReference>
<evidence type="ECO:0000256" key="6">
    <source>
        <dbReference type="ARBA" id="ARBA00022989"/>
    </source>
</evidence>
<keyword evidence="5" id="KW-1278">Translocase</keyword>
<evidence type="ECO:0000256" key="9">
    <source>
        <dbReference type="ARBA" id="ARBA00031586"/>
    </source>
</evidence>
<geneLocation type="mitochondrion" evidence="12"/>
<comment type="subcellular location">
    <subcellularLocation>
        <location evidence="1">Membrane</location>
        <topology evidence="1">Multi-pass membrane protein</topology>
    </subcellularLocation>
</comment>
<evidence type="ECO:0000256" key="5">
    <source>
        <dbReference type="ARBA" id="ARBA00022967"/>
    </source>
</evidence>
<dbReference type="InterPro" id="IPR039428">
    <property type="entry name" value="NUOK/Mnh_C1-like"/>
</dbReference>
<dbReference type="Gene3D" id="1.10.287.3510">
    <property type="match status" value="1"/>
</dbReference>
<protein>
    <recommendedName>
        <fullName evidence="3">NADH-ubiquinone oxidoreductase chain 4L</fullName>
    </recommendedName>
    <alternativeName>
        <fullName evidence="9">NADH dehydrogenase subunit 4L</fullName>
    </alternativeName>
</protein>
<proteinExistence type="inferred from homology"/>
<gene>
    <name evidence="12" type="primary">ND4L</name>
</gene>
<evidence type="ECO:0000256" key="3">
    <source>
        <dbReference type="ARBA" id="ARBA00016612"/>
    </source>
</evidence>
<evidence type="ECO:0000256" key="10">
    <source>
        <dbReference type="ARBA" id="ARBA00049551"/>
    </source>
</evidence>
<keyword evidence="4 11" id="KW-0812">Transmembrane</keyword>
<dbReference type="AlphaFoldDB" id="A0A1S5QM21"/>